<feature type="transmembrane region" description="Helical" evidence="1">
    <location>
        <begin position="39"/>
        <end position="62"/>
    </location>
</feature>
<keyword evidence="1" id="KW-0472">Membrane</keyword>
<dbReference type="EMBL" id="JASPKY010000594">
    <property type="protein sequence ID" value="KAK9688353.1"/>
    <property type="molecule type" value="Genomic_DNA"/>
</dbReference>
<evidence type="ECO:0000256" key="1">
    <source>
        <dbReference type="SAM" id="Phobius"/>
    </source>
</evidence>
<comment type="caution">
    <text evidence="2">The sequence shown here is derived from an EMBL/GenBank/DDBJ whole genome shotgun (WGS) entry which is preliminary data.</text>
</comment>
<sequence length="121" mass="13151">MTWILSVTVFAILVLPRGGYYFNSTGMMACEPFYSQASIRILAACGFYFPTTMILMYCYGSAFHVNKLRLKKAVCHPGSMTVGGGGGNITGPSMTLPNDYGNAEKTQAAKVSKQKEIILAY</sequence>
<protein>
    <recommendedName>
        <fullName evidence="4">G-protein coupled receptors family 1 profile domain-containing protein</fullName>
    </recommendedName>
</protein>
<evidence type="ECO:0000313" key="2">
    <source>
        <dbReference type="EMBL" id="KAK9688353.1"/>
    </source>
</evidence>
<gene>
    <name evidence="2" type="ORF">QE152_g35599</name>
</gene>
<keyword evidence="3" id="KW-1185">Reference proteome</keyword>
<reference evidence="2 3" key="1">
    <citation type="journal article" date="2024" name="BMC Genomics">
        <title>De novo assembly and annotation of Popillia japonica's genome with initial clues to its potential as an invasive pest.</title>
        <authorList>
            <person name="Cucini C."/>
            <person name="Boschi S."/>
            <person name="Funari R."/>
            <person name="Cardaioli E."/>
            <person name="Iannotti N."/>
            <person name="Marturano G."/>
            <person name="Paoli F."/>
            <person name="Bruttini M."/>
            <person name="Carapelli A."/>
            <person name="Frati F."/>
            <person name="Nardi F."/>
        </authorList>
    </citation>
    <scope>NUCLEOTIDE SEQUENCE [LARGE SCALE GENOMIC DNA]</scope>
    <source>
        <strain evidence="2">DMR45628</strain>
    </source>
</reference>
<evidence type="ECO:0000313" key="3">
    <source>
        <dbReference type="Proteomes" id="UP001458880"/>
    </source>
</evidence>
<proteinExistence type="predicted"/>
<name>A0AAW1IFN7_POPJA</name>
<keyword evidence="1" id="KW-0812">Transmembrane</keyword>
<evidence type="ECO:0008006" key="4">
    <source>
        <dbReference type="Google" id="ProtNLM"/>
    </source>
</evidence>
<dbReference type="AlphaFoldDB" id="A0AAW1IFN7"/>
<accession>A0AAW1IFN7</accession>
<organism evidence="2 3">
    <name type="scientific">Popillia japonica</name>
    <name type="common">Japanese beetle</name>
    <dbReference type="NCBI Taxonomy" id="7064"/>
    <lineage>
        <taxon>Eukaryota</taxon>
        <taxon>Metazoa</taxon>
        <taxon>Ecdysozoa</taxon>
        <taxon>Arthropoda</taxon>
        <taxon>Hexapoda</taxon>
        <taxon>Insecta</taxon>
        <taxon>Pterygota</taxon>
        <taxon>Neoptera</taxon>
        <taxon>Endopterygota</taxon>
        <taxon>Coleoptera</taxon>
        <taxon>Polyphaga</taxon>
        <taxon>Scarabaeiformia</taxon>
        <taxon>Scarabaeidae</taxon>
        <taxon>Rutelinae</taxon>
        <taxon>Popillia</taxon>
    </lineage>
</organism>
<keyword evidence="1" id="KW-1133">Transmembrane helix</keyword>
<dbReference type="Proteomes" id="UP001458880">
    <property type="component" value="Unassembled WGS sequence"/>
</dbReference>